<dbReference type="Pfam" id="PF13532">
    <property type="entry name" value="2OG-FeII_Oxy_2"/>
    <property type="match status" value="1"/>
</dbReference>
<organism evidence="2 3">
    <name type="scientific">Psychrobacter pocilloporae</name>
    <dbReference type="NCBI Taxonomy" id="1775882"/>
    <lineage>
        <taxon>Bacteria</taxon>
        <taxon>Pseudomonadati</taxon>
        <taxon>Pseudomonadota</taxon>
        <taxon>Gammaproteobacteria</taxon>
        <taxon>Moraxellales</taxon>
        <taxon>Moraxellaceae</taxon>
        <taxon>Psychrobacter</taxon>
    </lineage>
</organism>
<dbReference type="PANTHER" id="PTHR31212">
    <property type="entry name" value="ALPHA-KETOGLUTARATE-DEPENDENT DIOXYGENASE ALKB HOMOLOG 3"/>
    <property type="match status" value="1"/>
</dbReference>
<sequence length="255" mass="29100">MDLFDSLPTDDSASALTNFIIDGKFMQSDYPAHIHDDGKGIVIDIPDGRLYYAPRYFDSTLSDSIIDSLLACDGIDHSTHDWHQQSDIGALPFKNIQWQQDSVSMFGKTHDLPRLSAWYGDNDKPYTYSGITLQPKPWNDILLELRAALVPICKRQFNSVLLNWYRSGNDHISWHTDAEPELGTNPLIASVNFGASRRFLLRRREDHTIKLEIPLQHGSILVMAGALQHHWQHSVPKQKKVKEGRVNLTFRTIHT</sequence>
<dbReference type="InterPro" id="IPR027450">
    <property type="entry name" value="AlkB-like"/>
</dbReference>
<evidence type="ECO:0000313" key="2">
    <source>
        <dbReference type="EMBL" id="MDH4905112.1"/>
    </source>
</evidence>
<dbReference type="Gene3D" id="2.60.120.590">
    <property type="entry name" value="Alpha-ketoglutarate-dependent dioxygenase AlkB-like"/>
    <property type="match status" value="1"/>
</dbReference>
<feature type="domain" description="Fe2OG dioxygenase" evidence="1">
    <location>
        <begin position="156"/>
        <end position="254"/>
    </location>
</feature>
<keyword evidence="3" id="KW-1185">Reference proteome</keyword>
<dbReference type="PANTHER" id="PTHR31212:SF4">
    <property type="entry name" value="ALPHA-KETOGLUTARATE-DEPENDENT DIOXYGENASE ALKB HOMOLOG 3"/>
    <property type="match status" value="1"/>
</dbReference>
<protein>
    <submittedName>
        <fullName evidence="2">Alpha-ketoglutarate-dependent dioxygenase AlkB</fullName>
    </submittedName>
</protein>
<dbReference type="RefSeq" id="WP_284719477.1">
    <property type="nucleotide sequence ID" value="NZ_PGFT01000001.1"/>
</dbReference>
<dbReference type="InterPro" id="IPR032854">
    <property type="entry name" value="ALKBH3"/>
</dbReference>
<dbReference type="Proteomes" id="UP001243298">
    <property type="component" value="Unassembled WGS sequence"/>
</dbReference>
<name>A0ABT6IVA1_9GAMM</name>
<accession>A0ABT6IVA1</accession>
<proteinExistence type="predicted"/>
<comment type="caution">
    <text evidence="2">The sequence shown here is derived from an EMBL/GenBank/DDBJ whole genome shotgun (WGS) entry which is preliminary data.</text>
</comment>
<dbReference type="SUPFAM" id="SSF51197">
    <property type="entry name" value="Clavaminate synthase-like"/>
    <property type="match status" value="1"/>
</dbReference>
<dbReference type="EMBL" id="PGFT01000001">
    <property type="protein sequence ID" value="MDH4905112.1"/>
    <property type="molecule type" value="Genomic_DNA"/>
</dbReference>
<gene>
    <name evidence="2" type="ORF">CUR83_08600</name>
</gene>
<keyword evidence="2" id="KW-0223">Dioxygenase</keyword>
<reference evidence="2 3" key="1">
    <citation type="submission" date="2017-11" db="EMBL/GenBank/DDBJ databases">
        <title>Whole genome sequencing of Psychrobacter pocilloporae S6-60T(=JCM 31058T=LMG 29157T).</title>
        <authorList>
            <person name="Das S.K."/>
        </authorList>
    </citation>
    <scope>NUCLEOTIDE SEQUENCE [LARGE SCALE GENOMIC DNA]</scope>
    <source>
        <strain evidence="2 3">S6-60</strain>
    </source>
</reference>
<dbReference type="InterPro" id="IPR005123">
    <property type="entry name" value="Oxoglu/Fe-dep_dioxygenase_dom"/>
</dbReference>
<dbReference type="InterPro" id="IPR037151">
    <property type="entry name" value="AlkB-like_sf"/>
</dbReference>
<evidence type="ECO:0000313" key="3">
    <source>
        <dbReference type="Proteomes" id="UP001243298"/>
    </source>
</evidence>
<keyword evidence="2" id="KW-0560">Oxidoreductase</keyword>
<dbReference type="GO" id="GO:0051213">
    <property type="term" value="F:dioxygenase activity"/>
    <property type="evidence" value="ECO:0007669"/>
    <property type="project" value="UniProtKB-KW"/>
</dbReference>
<evidence type="ECO:0000259" key="1">
    <source>
        <dbReference type="PROSITE" id="PS51471"/>
    </source>
</evidence>
<dbReference type="PROSITE" id="PS51471">
    <property type="entry name" value="FE2OG_OXY"/>
    <property type="match status" value="1"/>
</dbReference>